<dbReference type="EC" id="5.6.2.3" evidence="1"/>
<accession>A0ABN7J6R7</accession>
<protein>
    <recommendedName>
        <fullName evidence="1">ATP-dependent DNA helicase</fullName>
        <ecNumber evidence="1">5.6.2.3</ecNumber>
    </recommendedName>
</protein>
<dbReference type="Gene3D" id="3.40.50.300">
    <property type="entry name" value="P-loop containing nucleotide triphosphate hydrolases"/>
    <property type="match status" value="1"/>
</dbReference>
<evidence type="ECO:0000256" key="2">
    <source>
        <dbReference type="SAM" id="MobiDB-lite"/>
    </source>
</evidence>
<keyword evidence="1" id="KW-0347">Helicase</keyword>
<keyword evidence="1" id="KW-0378">Hydrolase</keyword>
<dbReference type="InterPro" id="IPR049163">
    <property type="entry name" value="Pif1-like_2B_dom"/>
</dbReference>
<evidence type="ECO:0000313" key="6">
    <source>
        <dbReference type="Proteomes" id="UP000836402"/>
    </source>
</evidence>
<feature type="domain" description="DNA helicase Pif1-like 2B" evidence="4">
    <location>
        <begin position="541"/>
        <end position="584"/>
    </location>
</feature>
<proteinExistence type="inferred from homology"/>
<dbReference type="InterPro" id="IPR010285">
    <property type="entry name" value="DNA_helicase_pif1-like_DEAD"/>
</dbReference>
<dbReference type="Pfam" id="PF21530">
    <property type="entry name" value="Pif1_2B_dom"/>
    <property type="match status" value="1"/>
</dbReference>
<dbReference type="SUPFAM" id="SSF52540">
    <property type="entry name" value="P-loop containing nucleoside triphosphate hydrolases"/>
    <property type="match status" value="2"/>
</dbReference>
<feature type="region of interest" description="Disordered" evidence="2">
    <location>
        <begin position="763"/>
        <end position="806"/>
    </location>
</feature>
<dbReference type="InterPro" id="IPR027417">
    <property type="entry name" value="P-loop_NTPase"/>
</dbReference>
<organism evidence="5 6">
    <name type="scientific">Tilletia caries</name>
    <name type="common">wheat bunt fungus</name>
    <dbReference type="NCBI Taxonomy" id="13290"/>
    <lineage>
        <taxon>Eukaryota</taxon>
        <taxon>Fungi</taxon>
        <taxon>Dikarya</taxon>
        <taxon>Basidiomycota</taxon>
        <taxon>Ustilaginomycotina</taxon>
        <taxon>Exobasidiomycetes</taxon>
        <taxon>Tilletiales</taxon>
        <taxon>Tilletiaceae</taxon>
        <taxon>Tilletia</taxon>
    </lineage>
</organism>
<name>A0ABN7J6R7_9BASI</name>
<dbReference type="Pfam" id="PF05970">
    <property type="entry name" value="PIF1"/>
    <property type="match status" value="1"/>
</dbReference>
<evidence type="ECO:0000259" key="4">
    <source>
        <dbReference type="Pfam" id="PF21530"/>
    </source>
</evidence>
<comment type="similarity">
    <text evidence="1">Belongs to the helicase family.</text>
</comment>
<comment type="cofactor">
    <cofactor evidence="1">
        <name>Mg(2+)</name>
        <dbReference type="ChEBI" id="CHEBI:18420"/>
    </cofactor>
</comment>
<reference evidence="5" key="1">
    <citation type="submission" date="2020-10" db="EMBL/GenBank/DDBJ databases">
        <authorList>
            <person name="Sedaghatjoo S."/>
        </authorList>
    </citation>
    <scope>NUCLEOTIDE SEQUENCE</scope>
    <source>
        <strain evidence="5">AZH3</strain>
    </source>
</reference>
<keyword evidence="6" id="KW-1185">Reference proteome</keyword>
<comment type="caution">
    <text evidence="5">The sequence shown here is derived from an EMBL/GenBank/DDBJ whole genome shotgun (WGS) entry which is preliminary data.</text>
</comment>
<feature type="compositionally biased region" description="Low complexity" evidence="2">
    <location>
        <begin position="778"/>
        <end position="806"/>
    </location>
</feature>
<dbReference type="PANTHER" id="PTHR10492:SF102">
    <property type="entry name" value="ATP-DEPENDENT DNA HELICASE"/>
    <property type="match status" value="1"/>
</dbReference>
<keyword evidence="1" id="KW-0067">ATP-binding</keyword>
<keyword evidence="1" id="KW-0547">Nucleotide-binding</keyword>
<dbReference type="PANTHER" id="PTHR10492">
    <property type="match status" value="1"/>
</dbReference>
<dbReference type="EMBL" id="CAJHJG010005385">
    <property type="protein sequence ID" value="CAD6949806.1"/>
    <property type="molecule type" value="Genomic_DNA"/>
</dbReference>
<evidence type="ECO:0000256" key="1">
    <source>
        <dbReference type="RuleBase" id="RU363044"/>
    </source>
</evidence>
<dbReference type="Proteomes" id="UP000836402">
    <property type="component" value="Unassembled WGS sequence"/>
</dbReference>
<keyword evidence="1" id="KW-0227">DNA damage</keyword>
<keyword evidence="1" id="KW-0233">DNA recombination</keyword>
<feature type="domain" description="DNA helicase Pif1-like DEAD-box helicase" evidence="3">
    <location>
        <begin position="240"/>
        <end position="447"/>
    </location>
</feature>
<comment type="catalytic activity">
    <reaction evidence="1">
        <text>ATP + H2O = ADP + phosphate + H(+)</text>
        <dbReference type="Rhea" id="RHEA:13065"/>
        <dbReference type="ChEBI" id="CHEBI:15377"/>
        <dbReference type="ChEBI" id="CHEBI:15378"/>
        <dbReference type="ChEBI" id="CHEBI:30616"/>
        <dbReference type="ChEBI" id="CHEBI:43474"/>
        <dbReference type="ChEBI" id="CHEBI:456216"/>
        <dbReference type="EC" id="5.6.2.3"/>
    </reaction>
</comment>
<sequence>MRYVAYYETVTSRAATASEIEHPEQLHPLEHLERTERASNFPPRVVHRRLHGKAAARIKTVRPSAGDAFFMRLILLHRPIANWMDFRRTADGQMHASIRDAAAHEGLIEGENEAHQVMVEATQNHSAPSDLRFLLALLTFEGAPSPITLWLQHKEALARDYLPLAFASPATAPSASRRLSEQAALDDIDRSLATFGLSNIDIGLPVASSRPALIEEELNYFAPHRHRLRQDAAQSRALFTQQQHAIRAAILDDILAEGGPRLHLIQGRACRGKTFLVKAIIDELRGNGHVVATCGATGLSASAFTRGTTVHKRFAIPVIEDNDDPATPPPRSQLSLTSDRANYLRQSSALLIDEIWALPRPVIETVDAFLRALMESDAPFGGKCVIAVGDPRQTAPITKENTRQATIDASFLSTQLFPRFQLHELHASQRQAHDLQFGEWVDNIGDDSSSADVDLSLMFASVSTPQAAFDFLFPPAVLNNPQEAVQRCFLTPLNVTVDDFNTLAVDSLPGQAQHKTARDSIKDADEHPNAAADIEATLQILSTVTHPGIPDHTLRLKVGQICSLLRNINVQKGLVKHARVTVTHIDPHSIACLMGQSTSAECEVVGTIYDAGTIKLPSVVEVAAGLIGITTKGELNLTVHRWEVLCSAEDVSHTIAPPVMTGVGQVSEVNQAKALIKYKSAGYNRQDGRTLITEYCSVRDSLRWKNVPYAQVGNFIAIIGQLHHVESVSNVLFITLDDAAWTSIGAGTHQSPTAAPGARKFLGKRKRNEQETNGEPCTSTSASASSAATSTSATPNGSSSHSFNRT</sequence>
<keyword evidence="1" id="KW-0234">DNA repair</keyword>
<evidence type="ECO:0000259" key="3">
    <source>
        <dbReference type="Pfam" id="PF05970"/>
    </source>
</evidence>
<gene>
    <name evidence="5" type="ORF">JKIAZH3_G7809</name>
</gene>
<evidence type="ECO:0000313" key="5">
    <source>
        <dbReference type="EMBL" id="CAD6949806.1"/>
    </source>
</evidence>